<evidence type="ECO:0000313" key="3">
    <source>
        <dbReference type="Proteomes" id="UP000253083"/>
    </source>
</evidence>
<sequence>MEYLFFQIWLWLLLAFLLGWVSHWFFNSRAENSDSDPIQNNTIPHDDS</sequence>
<name>A0A395JGH8_9GAMM</name>
<dbReference type="AlphaFoldDB" id="A0A395JGH8"/>
<feature type="transmembrane region" description="Helical" evidence="1">
    <location>
        <begin position="6"/>
        <end position="26"/>
    </location>
</feature>
<evidence type="ECO:0000256" key="1">
    <source>
        <dbReference type="SAM" id="Phobius"/>
    </source>
</evidence>
<comment type="caution">
    <text evidence="2">The sequence shown here is derived from an EMBL/GenBank/DDBJ whole genome shotgun (WGS) entry which is preliminary data.</text>
</comment>
<keyword evidence="3" id="KW-1185">Reference proteome</keyword>
<dbReference type="Proteomes" id="UP000253083">
    <property type="component" value="Unassembled WGS sequence"/>
</dbReference>
<dbReference type="InParanoid" id="A0A395JGH8"/>
<dbReference type="RefSeq" id="WP_170132149.1">
    <property type="nucleotide sequence ID" value="NZ_QNRT01000005.1"/>
</dbReference>
<gene>
    <name evidence="2" type="ORF">DFR28_105231</name>
</gene>
<evidence type="ECO:0000313" key="2">
    <source>
        <dbReference type="EMBL" id="RBP48892.1"/>
    </source>
</evidence>
<dbReference type="EMBL" id="QNRT01000005">
    <property type="protein sequence ID" value="RBP48892.1"/>
    <property type="molecule type" value="Genomic_DNA"/>
</dbReference>
<keyword evidence="1" id="KW-0812">Transmembrane</keyword>
<keyword evidence="1" id="KW-0472">Membrane</keyword>
<accession>A0A395JGH8</accession>
<proteinExistence type="predicted"/>
<organism evidence="2 3">
    <name type="scientific">Arenicella xantha</name>
    <dbReference type="NCBI Taxonomy" id="644221"/>
    <lineage>
        <taxon>Bacteria</taxon>
        <taxon>Pseudomonadati</taxon>
        <taxon>Pseudomonadota</taxon>
        <taxon>Gammaproteobacteria</taxon>
        <taxon>Arenicellales</taxon>
        <taxon>Arenicellaceae</taxon>
        <taxon>Arenicella</taxon>
    </lineage>
</organism>
<keyword evidence="1" id="KW-1133">Transmembrane helix</keyword>
<protein>
    <submittedName>
        <fullName evidence="2">Uncharacterized protein</fullName>
    </submittedName>
</protein>
<reference evidence="2 3" key="1">
    <citation type="submission" date="2018-06" db="EMBL/GenBank/DDBJ databases">
        <title>Genomic Encyclopedia of Type Strains, Phase IV (KMG-IV): sequencing the most valuable type-strain genomes for metagenomic binning, comparative biology and taxonomic classification.</title>
        <authorList>
            <person name="Goeker M."/>
        </authorList>
    </citation>
    <scope>NUCLEOTIDE SEQUENCE [LARGE SCALE GENOMIC DNA]</scope>
    <source>
        <strain evidence="2 3">DSM 24032</strain>
    </source>
</reference>